<organism evidence="5">
    <name type="scientific">marine metagenome</name>
    <dbReference type="NCBI Taxonomy" id="408172"/>
    <lineage>
        <taxon>unclassified sequences</taxon>
        <taxon>metagenomes</taxon>
        <taxon>ecological metagenomes</taxon>
    </lineage>
</organism>
<comment type="similarity">
    <text evidence="1">Belongs to the peptidase S51 family.</text>
</comment>
<dbReference type="NCBIfam" id="NF003642">
    <property type="entry name" value="PRK05282.1"/>
    <property type="match status" value="1"/>
</dbReference>
<dbReference type="CDD" id="cd03146">
    <property type="entry name" value="GAT1_Peptidase_E"/>
    <property type="match status" value="1"/>
</dbReference>
<keyword evidence="4" id="KW-0720">Serine protease</keyword>
<evidence type="ECO:0000313" key="5">
    <source>
        <dbReference type="EMBL" id="SVD22329.1"/>
    </source>
</evidence>
<evidence type="ECO:0000256" key="4">
    <source>
        <dbReference type="ARBA" id="ARBA00022825"/>
    </source>
</evidence>
<dbReference type="GO" id="GO:0006508">
    <property type="term" value="P:proteolysis"/>
    <property type="evidence" value="ECO:0007669"/>
    <property type="project" value="UniProtKB-KW"/>
</dbReference>
<evidence type="ECO:0000256" key="3">
    <source>
        <dbReference type="ARBA" id="ARBA00022801"/>
    </source>
</evidence>
<dbReference type="InterPro" id="IPR029062">
    <property type="entry name" value="Class_I_gatase-like"/>
</dbReference>
<proteinExistence type="inferred from homology"/>
<evidence type="ECO:0008006" key="6">
    <source>
        <dbReference type="Google" id="ProtNLM"/>
    </source>
</evidence>
<name>A0A382TJP2_9ZZZZ</name>
<reference evidence="5" key="1">
    <citation type="submission" date="2018-05" db="EMBL/GenBank/DDBJ databases">
        <authorList>
            <person name="Lanie J.A."/>
            <person name="Ng W.-L."/>
            <person name="Kazmierczak K.M."/>
            <person name="Andrzejewski T.M."/>
            <person name="Davidsen T.M."/>
            <person name="Wayne K.J."/>
            <person name="Tettelin H."/>
            <person name="Glass J.I."/>
            <person name="Rusch D."/>
            <person name="Podicherti R."/>
            <person name="Tsui H.-C.T."/>
            <person name="Winkler M.E."/>
        </authorList>
    </citation>
    <scope>NUCLEOTIDE SEQUENCE</scope>
</reference>
<sequence length="239" mass="26369">MRLLLGSGGLRSDARRAIYFEEMARHFEGCAEVVFIPYASLDHSEYSSDIAEFSGPSGVKIRGIETFANPVEAIEQAEGIYVGGGNTFLLTKGLHEHGLIDIVRKRVSEGMPYMGVSAGANVACPTMQTTNDMPIVHPPSFETFGLLPFQINPHYHDGTIWMKEGETFKQHFGETRSQRIMEFHQQNDSSVLGLWEGAFLRWEGDSGHLIGGDATVFRQGTGAVTYQAGTEFGFDLVTR</sequence>
<gene>
    <name evidence="5" type="ORF">METZ01_LOCUS375183</name>
</gene>
<dbReference type="PANTHER" id="PTHR20842">
    <property type="entry name" value="PROTEASE S51 ALPHA-ASPARTYL DIPEPTIDASE"/>
    <property type="match status" value="1"/>
</dbReference>
<dbReference type="Gene3D" id="3.40.50.880">
    <property type="match status" value="1"/>
</dbReference>
<dbReference type="GO" id="GO:0008236">
    <property type="term" value="F:serine-type peptidase activity"/>
    <property type="evidence" value="ECO:0007669"/>
    <property type="project" value="UniProtKB-KW"/>
</dbReference>
<evidence type="ECO:0000256" key="2">
    <source>
        <dbReference type="ARBA" id="ARBA00022670"/>
    </source>
</evidence>
<dbReference type="AlphaFoldDB" id="A0A382TJP2"/>
<dbReference type="PANTHER" id="PTHR20842:SF0">
    <property type="entry name" value="ALPHA-ASPARTYL DIPEPTIDASE"/>
    <property type="match status" value="1"/>
</dbReference>
<dbReference type="SUPFAM" id="SSF52317">
    <property type="entry name" value="Class I glutamine amidotransferase-like"/>
    <property type="match status" value="1"/>
</dbReference>
<dbReference type="InterPro" id="IPR005320">
    <property type="entry name" value="Peptidase_S51"/>
</dbReference>
<evidence type="ECO:0000256" key="1">
    <source>
        <dbReference type="ARBA" id="ARBA00006534"/>
    </source>
</evidence>
<accession>A0A382TJP2</accession>
<dbReference type="Pfam" id="PF03575">
    <property type="entry name" value="Peptidase_S51"/>
    <property type="match status" value="1"/>
</dbReference>
<protein>
    <recommendedName>
        <fullName evidence="6">Peptidase E</fullName>
    </recommendedName>
</protein>
<keyword evidence="2" id="KW-0645">Protease</keyword>
<dbReference type="EMBL" id="UINC01137159">
    <property type="protein sequence ID" value="SVD22329.1"/>
    <property type="molecule type" value="Genomic_DNA"/>
</dbReference>
<feature type="non-terminal residue" evidence="5">
    <location>
        <position position="239"/>
    </location>
</feature>
<keyword evidence="3" id="KW-0378">Hydrolase</keyword>